<dbReference type="AlphaFoldDB" id="A0A427AZ92"/>
<feature type="compositionally biased region" description="Polar residues" evidence="1">
    <location>
        <begin position="238"/>
        <end position="254"/>
    </location>
</feature>
<name>A0A427AZ92_ENSVE</name>
<feature type="region of interest" description="Disordered" evidence="1">
    <location>
        <begin position="164"/>
        <end position="187"/>
    </location>
</feature>
<feature type="compositionally biased region" description="Polar residues" evidence="1">
    <location>
        <begin position="164"/>
        <end position="179"/>
    </location>
</feature>
<evidence type="ECO:0000313" key="3">
    <source>
        <dbReference type="EMBL" id="RRT81437.1"/>
    </source>
</evidence>
<evidence type="ECO:0000256" key="1">
    <source>
        <dbReference type="SAM" id="MobiDB-lite"/>
    </source>
</evidence>
<gene>
    <name evidence="3" type="ORF">B296_00009225</name>
</gene>
<proteinExistence type="predicted"/>
<dbReference type="InterPro" id="IPR006563">
    <property type="entry name" value="POX_dom"/>
</dbReference>
<evidence type="ECO:0000259" key="2">
    <source>
        <dbReference type="SMART" id="SM00574"/>
    </source>
</evidence>
<dbReference type="Pfam" id="PF07526">
    <property type="entry name" value="POX"/>
    <property type="match status" value="1"/>
</dbReference>
<feature type="region of interest" description="Disordered" evidence="1">
    <location>
        <begin position="217"/>
        <end position="259"/>
    </location>
</feature>
<reference evidence="3 4" key="1">
    <citation type="journal article" date="2014" name="Agronomy (Basel)">
        <title>A Draft Genome Sequence for Ensete ventricosum, the Drought-Tolerant Tree Against Hunger.</title>
        <authorList>
            <person name="Harrison J."/>
            <person name="Moore K.A."/>
            <person name="Paszkiewicz K."/>
            <person name="Jones T."/>
            <person name="Grant M."/>
            <person name="Ambacheew D."/>
            <person name="Muzemil S."/>
            <person name="Studholme D.J."/>
        </authorList>
    </citation>
    <scope>NUCLEOTIDE SEQUENCE [LARGE SCALE GENOMIC DNA]</scope>
</reference>
<organism evidence="3 4">
    <name type="scientific">Ensete ventricosum</name>
    <name type="common">Abyssinian banana</name>
    <name type="synonym">Musa ensete</name>
    <dbReference type="NCBI Taxonomy" id="4639"/>
    <lineage>
        <taxon>Eukaryota</taxon>
        <taxon>Viridiplantae</taxon>
        <taxon>Streptophyta</taxon>
        <taxon>Embryophyta</taxon>
        <taxon>Tracheophyta</taxon>
        <taxon>Spermatophyta</taxon>
        <taxon>Magnoliopsida</taxon>
        <taxon>Liliopsida</taxon>
        <taxon>Zingiberales</taxon>
        <taxon>Musaceae</taxon>
        <taxon>Ensete</taxon>
    </lineage>
</organism>
<protein>
    <recommendedName>
        <fullName evidence="2">POX domain-containing protein</fullName>
    </recommendedName>
</protein>
<comment type="caution">
    <text evidence="3">The sequence shown here is derived from an EMBL/GenBank/DDBJ whole genome shotgun (WGS) entry which is preliminary data.</text>
</comment>
<dbReference type="EMBL" id="AMZH03000911">
    <property type="protein sequence ID" value="RRT81437.1"/>
    <property type="molecule type" value="Genomic_DNA"/>
</dbReference>
<evidence type="ECO:0000313" key="4">
    <source>
        <dbReference type="Proteomes" id="UP000287651"/>
    </source>
</evidence>
<accession>A0A427AZ92</accession>
<dbReference type="SMART" id="SM00574">
    <property type="entry name" value="POX"/>
    <property type="match status" value="1"/>
</dbReference>
<sequence length="297" mass="32479">MDNTPNLCSRDPGHSQYSEASVFDNLLCHKYSSSVAYSDALANTQPNQNSVELPVVTTVISRGSILETPNMVTSCVGEHAYDSRKDGKNDMLFMQTVGVSVDGSANLLHDGDSQMNLQRQLGALNRQCLSLQQSDVSTVPSQGLSLSLGTQIIVPSIQCHHTSSDISLFRPHQTTSRNGGPSRDENYQNKKYLKAAQELLDEVVNVQKALKRKSIKSQSLHTSAGTTTGKDCSAGEGMSSNPHDSTINSSSELSPSERQDLQNKVTKLLTMLDEVHISFIISLHYIALYKYFIVTLL</sequence>
<feature type="domain" description="POX" evidence="2">
    <location>
        <begin position="179"/>
        <end position="295"/>
    </location>
</feature>
<dbReference type="Proteomes" id="UP000287651">
    <property type="component" value="Unassembled WGS sequence"/>
</dbReference>
<feature type="compositionally biased region" description="Polar residues" evidence="1">
    <location>
        <begin position="217"/>
        <end position="230"/>
    </location>
</feature>